<accession>A0A370R1H3</accession>
<gene>
    <name evidence="2" type="ORF">C8D90_102254</name>
</gene>
<organism evidence="2 3">
    <name type="scientific">Enterobacillus tribolii</name>
    <dbReference type="NCBI Taxonomy" id="1487935"/>
    <lineage>
        <taxon>Bacteria</taxon>
        <taxon>Pseudomonadati</taxon>
        <taxon>Pseudomonadota</taxon>
        <taxon>Gammaproteobacteria</taxon>
        <taxon>Enterobacterales</taxon>
        <taxon>Hafniaceae</taxon>
        <taxon>Enterobacillus</taxon>
    </lineage>
</organism>
<reference evidence="2 3" key="1">
    <citation type="submission" date="2018-07" db="EMBL/GenBank/DDBJ databases">
        <title>Genomic Encyclopedia of Type Strains, Phase IV (KMG-IV): sequencing the most valuable type-strain genomes for metagenomic binning, comparative biology and taxonomic classification.</title>
        <authorList>
            <person name="Goeker M."/>
        </authorList>
    </citation>
    <scope>NUCLEOTIDE SEQUENCE [LARGE SCALE GENOMIC DNA]</scope>
    <source>
        <strain evidence="2 3">DSM 103736</strain>
    </source>
</reference>
<dbReference type="AlphaFoldDB" id="A0A370R1H3"/>
<dbReference type="Proteomes" id="UP000254848">
    <property type="component" value="Unassembled WGS sequence"/>
</dbReference>
<keyword evidence="3" id="KW-1185">Reference proteome</keyword>
<protein>
    <submittedName>
        <fullName evidence="2">Uncharacterized protein</fullName>
    </submittedName>
</protein>
<comment type="caution">
    <text evidence="2">The sequence shown here is derived from an EMBL/GenBank/DDBJ whole genome shotgun (WGS) entry which is preliminary data.</text>
</comment>
<evidence type="ECO:0000256" key="1">
    <source>
        <dbReference type="SAM" id="MobiDB-lite"/>
    </source>
</evidence>
<name>A0A370R1H3_9GAMM</name>
<evidence type="ECO:0000313" key="3">
    <source>
        <dbReference type="Proteomes" id="UP000254848"/>
    </source>
</evidence>
<feature type="region of interest" description="Disordered" evidence="1">
    <location>
        <begin position="1"/>
        <end position="39"/>
    </location>
</feature>
<evidence type="ECO:0000313" key="2">
    <source>
        <dbReference type="EMBL" id="RDK95771.1"/>
    </source>
</evidence>
<feature type="compositionally biased region" description="Basic and acidic residues" evidence="1">
    <location>
        <begin position="1"/>
        <end position="10"/>
    </location>
</feature>
<proteinExistence type="predicted"/>
<sequence length="39" mass="4498">MITRGGEDVIRPNGKKTKGRQMTPFYQPERINRGTGFYP</sequence>
<dbReference type="EMBL" id="QRAP01000002">
    <property type="protein sequence ID" value="RDK95771.1"/>
    <property type="molecule type" value="Genomic_DNA"/>
</dbReference>